<dbReference type="Proteomes" id="UP001183390">
    <property type="component" value="Unassembled WGS sequence"/>
</dbReference>
<keyword evidence="2" id="KW-1185">Reference proteome</keyword>
<dbReference type="InterPro" id="IPR046175">
    <property type="entry name" value="DUF6177"/>
</dbReference>
<dbReference type="RefSeq" id="WP_311509583.1">
    <property type="nucleotide sequence ID" value="NZ_JAVREP010000001.1"/>
</dbReference>
<gene>
    <name evidence="1" type="ORF">RM479_00110</name>
</gene>
<proteinExistence type="predicted"/>
<organism evidence="1 2">
    <name type="scientific">Nocardiopsis lambiniae</name>
    <dbReference type="NCBI Taxonomy" id="3075539"/>
    <lineage>
        <taxon>Bacteria</taxon>
        <taxon>Bacillati</taxon>
        <taxon>Actinomycetota</taxon>
        <taxon>Actinomycetes</taxon>
        <taxon>Streptosporangiales</taxon>
        <taxon>Nocardiopsidaceae</taxon>
        <taxon>Nocardiopsis</taxon>
    </lineage>
</organism>
<dbReference type="Pfam" id="PF19674">
    <property type="entry name" value="DUF6177"/>
    <property type="match status" value="1"/>
</dbReference>
<name>A0ABU2M2J2_9ACTN</name>
<reference evidence="2" key="1">
    <citation type="submission" date="2023-07" db="EMBL/GenBank/DDBJ databases">
        <title>30 novel species of actinomycetes from the DSMZ collection.</title>
        <authorList>
            <person name="Nouioui I."/>
        </authorList>
    </citation>
    <scope>NUCLEOTIDE SEQUENCE [LARGE SCALE GENOMIC DNA]</scope>
    <source>
        <strain evidence="2">DSM 44743</strain>
    </source>
</reference>
<protein>
    <submittedName>
        <fullName evidence="1">DUF6177 family protein</fullName>
    </submittedName>
</protein>
<sequence>MSHDAVALLADPPDRRALTRALVAAGPDLRVRLAADGALVELLDFDDRVVAAMQAAQRLALSAEAERLLTDDIGDELPAQPYWVEARGADLPDADTAGMVGRFVRDLAERLGGAVWEPSPVLVRGDAFLEGATEHPAVTTRTEKTVVVVQDRPLVPMSPWLVDAMARYGRQGLRLQVVTPSTSRVTHALRSILMTPTARWVAQTPNGSYYDGFSGVPLRWDDREAFVVDEDARPDGPPEAFRADDADRGCQVHVDLNVEHPADNGLVLGTSVELLAERLGGAAPSVWGTAEPLPQEWKRAVFTRLARGRAPGQTWAVIAGPPEGVREDGVRPFAGTVRVSRTASGVREAITFAVGYTEGEEPDLSALASVVKELTDRDVLRTMSVRRAGGRADLTYAPHWTGLPLPVGMAVGVEGVSSIGTERALSAPVRGIPFGPPMTPALWYRIGDGIEDDAWTRFRELMAHLHPDGEPATA</sequence>
<dbReference type="EMBL" id="JAVREP010000001">
    <property type="protein sequence ID" value="MDT0326814.1"/>
    <property type="molecule type" value="Genomic_DNA"/>
</dbReference>
<evidence type="ECO:0000313" key="1">
    <source>
        <dbReference type="EMBL" id="MDT0326814.1"/>
    </source>
</evidence>
<evidence type="ECO:0000313" key="2">
    <source>
        <dbReference type="Proteomes" id="UP001183390"/>
    </source>
</evidence>
<comment type="caution">
    <text evidence="1">The sequence shown here is derived from an EMBL/GenBank/DDBJ whole genome shotgun (WGS) entry which is preliminary data.</text>
</comment>
<accession>A0ABU2M2J2</accession>